<feature type="transmembrane region" description="Helical" evidence="7">
    <location>
        <begin position="428"/>
        <end position="452"/>
    </location>
</feature>
<feature type="transmembrane region" description="Helical" evidence="7">
    <location>
        <begin position="6"/>
        <end position="27"/>
    </location>
</feature>
<dbReference type="Pfam" id="PF03547">
    <property type="entry name" value="Mem_trans"/>
    <property type="match status" value="1"/>
</dbReference>
<evidence type="ECO:0000256" key="2">
    <source>
        <dbReference type="ARBA" id="ARBA00022448"/>
    </source>
</evidence>
<dbReference type="Proteomes" id="UP001057375">
    <property type="component" value="Unassembled WGS sequence"/>
</dbReference>
<feature type="transmembrane region" description="Helical" evidence="7">
    <location>
        <begin position="39"/>
        <end position="59"/>
    </location>
</feature>
<evidence type="ECO:0000313" key="9">
    <source>
        <dbReference type="Proteomes" id="UP001057375"/>
    </source>
</evidence>
<dbReference type="PANTHER" id="PTHR36838">
    <property type="entry name" value="AUXIN EFFLUX CARRIER FAMILY PROTEIN"/>
    <property type="match status" value="1"/>
</dbReference>
<dbReference type="EMBL" id="BQXS01011084">
    <property type="protein sequence ID" value="GKT35860.1"/>
    <property type="molecule type" value="Genomic_DNA"/>
</dbReference>
<evidence type="ECO:0000256" key="1">
    <source>
        <dbReference type="ARBA" id="ARBA00004141"/>
    </source>
</evidence>
<feature type="transmembrane region" description="Helical" evidence="7">
    <location>
        <begin position="372"/>
        <end position="390"/>
    </location>
</feature>
<organism evidence="8 9">
    <name type="scientific">Aduncisulcus paluster</name>
    <dbReference type="NCBI Taxonomy" id="2918883"/>
    <lineage>
        <taxon>Eukaryota</taxon>
        <taxon>Metamonada</taxon>
        <taxon>Carpediemonas-like organisms</taxon>
        <taxon>Aduncisulcus</taxon>
    </lineage>
</organism>
<comment type="subcellular location">
    <subcellularLocation>
        <location evidence="1">Membrane</location>
        <topology evidence="1">Multi-pass membrane protein</topology>
    </subcellularLocation>
</comment>
<proteinExistence type="predicted"/>
<evidence type="ECO:0000313" key="8">
    <source>
        <dbReference type="EMBL" id="GKT35860.1"/>
    </source>
</evidence>
<sequence>MTNLLAVVISVLEVEAQIILIVLVGILSSSLKLIGRKGIYALNRFSTYISAPAVFLVRLSKVDYYSLDYKILGAFLCVRIIYWLFFTFILVISDRFSLVKLFSYAASATWGNDIVIGIPLVVSVLGEDAEYIALASSLVDRLLTLPFAWGIMEIFRYKQEKKRKECGYGDYAKEITLEESQSEARINSPEKTLKDGKQSIEMQPTVTKRIHFTDIEVHHRPIDKEEEVFMDLPPSPGIIKNNNLIRPQSPQDEMKVRTLLDLYMGEEEETDIVSKEIEEIPICESVPIKIIAKILFKRVALHPLIIAAVLAVIISLCHAELPSVIIAPTAEAFSNCITGVSLFIVGATLPERLKSLSDLKDKELLFNVGIRLLFKHIVSFLLTIGFAYLFGFSNTVCVGICLISALPMARTVFGIATEFNVYVKELSLVLLLGLLVFIPLLPAQAVLVALLWPTETPI</sequence>
<keyword evidence="2" id="KW-0813">Transport</keyword>
<accession>A0ABQ5KXT6</accession>
<name>A0ABQ5KXT6_9EUKA</name>
<evidence type="ECO:0000256" key="5">
    <source>
        <dbReference type="ARBA" id="ARBA00022989"/>
    </source>
</evidence>
<keyword evidence="5 7" id="KW-1133">Transmembrane helix</keyword>
<dbReference type="InterPro" id="IPR004776">
    <property type="entry name" value="Mem_transp_PIN-like"/>
</dbReference>
<gene>
    <name evidence="8" type="ORF">ADUPG1_008930</name>
</gene>
<feature type="transmembrane region" description="Helical" evidence="7">
    <location>
        <begin position="396"/>
        <end position="416"/>
    </location>
</feature>
<evidence type="ECO:0000256" key="4">
    <source>
        <dbReference type="ARBA" id="ARBA00022692"/>
    </source>
</evidence>
<evidence type="ECO:0000256" key="3">
    <source>
        <dbReference type="ARBA" id="ARBA00022475"/>
    </source>
</evidence>
<keyword evidence="9" id="KW-1185">Reference proteome</keyword>
<dbReference type="PANTHER" id="PTHR36838:SF3">
    <property type="entry name" value="TRANSPORTER AUXIN EFFLUX CARRIER EC FAMILY"/>
    <property type="match status" value="1"/>
</dbReference>
<keyword evidence="4 7" id="KW-0812">Transmembrane</keyword>
<comment type="caution">
    <text evidence="8">The sequence shown here is derived from an EMBL/GenBank/DDBJ whole genome shotgun (WGS) entry which is preliminary data.</text>
</comment>
<feature type="transmembrane region" description="Helical" evidence="7">
    <location>
        <begin position="332"/>
        <end position="351"/>
    </location>
</feature>
<feature type="transmembrane region" description="Helical" evidence="7">
    <location>
        <begin position="71"/>
        <end position="92"/>
    </location>
</feature>
<evidence type="ECO:0000256" key="7">
    <source>
        <dbReference type="SAM" id="Phobius"/>
    </source>
</evidence>
<reference evidence="8" key="1">
    <citation type="submission" date="2022-03" db="EMBL/GenBank/DDBJ databases">
        <title>Draft genome sequence of Aduncisulcus paluster, a free-living microaerophilic Fornicata.</title>
        <authorList>
            <person name="Yuyama I."/>
            <person name="Kume K."/>
            <person name="Tamura T."/>
            <person name="Inagaki Y."/>
            <person name="Hashimoto T."/>
        </authorList>
    </citation>
    <scope>NUCLEOTIDE SEQUENCE</scope>
    <source>
        <strain evidence="8">NY0171</strain>
    </source>
</reference>
<feature type="transmembrane region" description="Helical" evidence="7">
    <location>
        <begin position="299"/>
        <end position="326"/>
    </location>
</feature>
<keyword evidence="3" id="KW-1003">Cell membrane</keyword>
<protein>
    <submittedName>
        <fullName evidence="8">Membrane transport protein like protein</fullName>
    </submittedName>
</protein>
<keyword evidence="6 7" id="KW-0472">Membrane</keyword>
<evidence type="ECO:0000256" key="6">
    <source>
        <dbReference type="ARBA" id="ARBA00023136"/>
    </source>
</evidence>